<sequence length="808" mass="92813">MASWFEKTIEFLTTGELIITVSLVKVIEDFLSTALVISRCSHKGKSQLLDSFLVNLGLLVADKTIDYLIRKEALRTLNSILEKMPRGEMVKFPLSENKVSLTKGLAMAILEIGDYDLQVALSEALCRMMSKKSQADLAHRLFEDDIVAVAFKEIRDREFETDSRRFLNCLNDKLGDKRRVYTFPCIAAFVDGYEVRKPHDENLEKFWIDFNIGSQSITFYIDNPEDELWDSIRLLKEAVSSFSIKEAGKKKVLVVCPKKSLFLFNNKEVMKIEIHFDLQSDILKTCMRTLGPDKYLLNPNRTKKEPSETLEDFKEQESLCYHDEKAVEEPMYHEESVLDDKNDSFYESSEVVEQPETTQSDANNTSAHFLDLEDPSQVEQVASKQNYLDSLKEMDKTQVPKSDGKPSYSYLPVTAVTVQESSLKTVGLKKRRKRRSSKNIPKTQENSYDFEKSFDHMYSQVVVEAKQRILSHKRSSKRKRASSAFSSYKSQGRRKLFSDFRKHLFSESNCETSSDRSGSSWVNSQKGKNFKTYLKQKKPRVRSKLRVLPLSPASSGSDQRKVKPISVGKRISRQNKNKTSDLPVVEFQDSTVFLTPEDSAKKKPFQSASSLCDASSPEYSDVTEDISQPAATKSSMESAILKRKQQNVEVSDFSDHTLIKPKHQKLEEDHTSFSPLALMPGENTGSEALQVMPENLGESSVISTFENFIKELKKRFKSRNKKKDVCFQNSMKASEKLTMLLDQIHQCRLDKIEEFHMSILQKLDNFKKDVQALKDLENEILDVWKEQCTKLNSFCDLQMQRLNYLRKR</sequence>
<comment type="similarity">
    <text evidence="3">Belongs to the SYCP2 family.</text>
</comment>
<dbReference type="eggNOG" id="ENOG502QSX7">
    <property type="taxonomic scope" value="Eukaryota"/>
</dbReference>
<dbReference type="InParanoid" id="G3W8S5"/>
<dbReference type="AlphaFoldDB" id="G3W8S5"/>
<dbReference type="GeneTree" id="ENSGT00530000063859"/>
<dbReference type="OrthoDB" id="10256849at2759"/>
<dbReference type="CTD" id="221711"/>
<name>G3W8S5_SARHA</name>
<dbReference type="PANTHER" id="PTHR15607">
    <property type="entry name" value="SYNAPTONEMAL COMPLEX PROTEIN-RELATED"/>
    <property type="match status" value="1"/>
</dbReference>
<dbReference type="Proteomes" id="UP000007648">
    <property type="component" value="Unassembled WGS sequence"/>
</dbReference>
<dbReference type="HOGENOM" id="CLU_018491_0_0_1"/>
<evidence type="ECO:0000256" key="1">
    <source>
        <dbReference type="ARBA" id="ARBA00004123"/>
    </source>
</evidence>
<dbReference type="InterPro" id="IPR024835">
    <property type="entry name" value="SYCP2-like"/>
</dbReference>
<dbReference type="Pfam" id="PF18584">
    <property type="entry name" value="SYCP2_SLD"/>
    <property type="match status" value="1"/>
</dbReference>
<reference evidence="8" key="3">
    <citation type="submission" date="2025-09" db="UniProtKB">
        <authorList>
            <consortium name="Ensembl"/>
        </authorList>
    </citation>
    <scope>IDENTIFICATION</scope>
</reference>
<keyword evidence="5" id="KW-0539">Nucleus</keyword>
<keyword evidence="4" id="KW-0158">Chromosome</keyword>
<dbReference type="GeneID" id="100924719"/>
<evidence type="ECO:0000256" key="3">
    <source>
        <dbReference type="ARBA" id="ARBA00007960"/>
    </source>
</evidence>
<evidence type="ECO:0000313" key="8">
    <source>
        <dbReference type="Ensembl" id="ENSSHAP00000011830.2"/>
    </source>
</evidence>
<feature type="domain" description="Synaptonemal complex protein 2 armadillo-repeat-like" evidence="6">
    <location>
        <begin position="1"/>
        <end position="87"/>
    </location>
</feature>
<dbReference type="Ensembl" id="ENSSHAT00000011927.2">
    <property type="protein sequence ID" value="ENSSHAP00000011830.2"/>
    <property type="gene ID" value="ENSSHAG00000010155.2"/>
</dbReference>
<keyword evidence="9" id="KW-1185">Reference proteome</keyword>
<gene>
    <name evidence="8" type="primary">SYCP2L</name>
</gene>
<proteinExistence type="inferred from homology"/>
<feature type="domain" description="Synaptonemal complex protein 2 Spt16M-like" evidence="7">
    <location>
        <begin position="180"/>
        <end position="291"/>
    </location>
</feature>
<evidence type="ECO:0000259" key="6">
    <source>
        <dbReference type="Pfam" id="PF18581"/>
    </source>
</evidence>
<dbReference type="GO" id="GO:0000779">
    <property type="term" value="C:condensed chromosome, centromeric region"/>
    <property type="evidence" value="ECO:0007669"/>
    <property type="project" value="TreeGrafter"/>
</dbReference>
<dbReference type="RefSeq" id="XP_031802714.1">
    <property type="nucleotide sequence ID" value="XM_031946854.1"/>
</dbReference>
<reference evidence="8 9" key="1">
    <citation type="journal article" date="2011" name="Proc. Natl. Acad. Sci. U.S.A.">
        <title>Genetic diversity and population structure of the endangered marsupial Sarcophilus harrisii (Tasmanian devil).</title>
        <authorList>
            <person name="Miller W."/>
            <person name="Hayes V.M."/>
            <person name="Ratan A."/>
            <person name="Petersen D.C."/>
            <person name="Wittekindt N.E."/>
            <person name="Miller J."/>
            <person name="Walenz B."/>
            <person name="Knight J."/>
            <person name="Qi J."/>
            <person name="Zhao F."/>
            <person name="Wang Q."/>
            <person name="Bedoya-Reina O.C."/>
            <person name="Katiyar N."/>
            <person name="Tomsho L.P."/>
            <person name="Kasson L.M."/>
            <person name="Hardie R.A."/>
            <person name="Woodbridge P."/>
            <person name="Tindall E.A."/>
            <person name="Bertelsen M.F."/>
            <person name="Dixon D."/>
            <person name="Pyecroft S."/>
            <person name="Helgen K.M."/>
            <person name="Lesk A.M."/>
            <person name="Pringle T.H."/>
            <person name="Patterson N."/>
            <person name="Zhang Y."/>
            <person name="Kreiss A."/>
            <person name="Woods G.M."/>
            <person name="Jones M.E."/>
            <person name="Schuster S.C."/>
        </authorList>
    </citation>
    <scope>NUCLEOTIDE SEQUENCE [LARGE SCALE GENOMIC DNA]</scope>
</reference>
<evidence type="ECO:0000313" key="9">
    <source>
        <dbReference type="Proteomes" id="UP000007648"/>
    </source>
</evidence>
<evidence type="ECO:0000256" key="2">
    <source>
        <dbReference type="ARBA" id="ARBA00004286"/>
    </source>
</evidence>
<organism evidence="8 9">
    <name type="scientific">Sarcophilus harrisii</name>
    <name type="common">Tasmanian devil</name>
    <name type="synonym">Sarcophilus laniarius</name>
    <dbReference type="NCBI Taxonomy" id="9305"/>
    <lineage>
        <taxon>Eukaryota</taxon>
        <taxon>Metazoa</taxon>
        <taxon>Chordata</taxon>
        <taxon>Craniata</taxon>
        <taxon>Vertebrata</taxon>
        <taxon>Euteleostomi</taxon>
        <taxon>Mammalia</taxon>
        <taxon>Metatheria</taxon>
        <taxon>Dasyuromorphia</taxon>
        <taxon>Dasyuridae</taxon>
        <taxon>Sarcophilus</taxon>
    </lineage>
</organism>
<dbReference type="STRING" id="9305.ENSSHAP00000011830"/>
<dbReference type="KEGG" id="shr:100924719"/>
<dbReference type="PANTHER" id="PTHR15607:SF14">
    <property type="entry name" value="SYNAPTONEMAL COMPLEX PROTEIN 2-LIKE"/>
    <property type="match status" value="1"/>
</dbReference>
<evidence type="ECO:0000256" key="5">
    <source>
        <dbReference type="ARBA" id="ARBA00023242"/>
    </source>
</evidence>
<comment type="subcellular location">
    <subcellularLocation>
        <location evidence="2">Chromosome</location>
    </subcellularLocation>
    <subcellularLocation>
        <location evidence="1">Nucleus</location>
    </subcellularLocation>
</comment>
<accession>G3W8S5</accession>
<protein>
    <submittedName>
        <fullName evidence="8">Synaptonemal complex protein 2 like</fullName>
    </submittedName>
</protein>
<dbReference type="GO" id="GO:0140013">
    <property type="term" value="P:meiotic nuclear division"/>
    <property type="evidence" value="ECO:0007669"/>
    <property type="project" value="TreeGrafter"/>
</dbReference>
<evidence type="ECO:0000259" key="7">
    <source>
        <dbReference type="Pfam" id="PF18584"/>
    </source>
</evidence>
<reference evidence="8" key="2">
    <citation type="submission" date="2025-08" db="UniProtKB">
        <authorList>
            <consortium name="Ensembl"/>
        </authorList>
    </citation>
    <scope>IDENTIFICATION</scope>
</reference>
<dbReference type="InterPro" id="IPR041322">
    <property type="entry name" value="SYCP2_ARLD"/>
</dbReference>
<dbReference type="GO" id="GO:0000800">
    <property type="term" value="C:lateral element"/>
    <property type="evidence" value="ECO:0007669"/>
    <property type="project" value="TreeGrafter"/>
</dbReference>
<dbReference type="FunCoup" id="G3W8S5">
    <property type="interactions" value="302"/>
</dbReference>
<evidence type="ECO:0000256" key="4">
    <source>
        <dbReference type="ARBA" id="ARBA00022454"/>
    </source>
</evidence>
<dbReference type="InterPro" id="IPR040560">
    <property type="entry name" value="SYCP2_SLD"/>
</dbReference>
<dbReference type="Pfam" id="PF18581">
    <property type="entry name" value="SYCP2_ARLD"/>
    <property type="match status" value="1"/>
</dbReference>